<keyword evidence="2" id="KW-0810">Translation regulation</keyword>
<dbReference type="PANTHER" id="PTHR12669">
    <property type="entry name" value="EUKARYOTIC TRANSLATION INITIATION FACTOR 4E-BINDING PROTEIN"/>
    <property type="match status" value="1"/>
</dbReference>
<evidence type="ECO:0000256" key="1">
    <source>
        <dbReference type="ARBA" id="ARBA00005480"/>
    </source>
</evidence>
<dbReference type="GO" id="GO:0008190">
    <property type="term" value="F:eukaryotic initiation factor 4E binding"/>
    <property type="evidence" value="ECO:0007669"/>
    <property type="project" value="InterPro"/>
</dbReference>
<dbReference type="GO" id="GO:0045947">
    <property type="term" value="P:negative regulation of translational initiation"/>
    <property type="evidence" value="ECO:0007669"/>
    <property type="project" value="InterPro"/>
</dbReference>
<organism evidence="5 6">
    <name type="scientific">Holothuria leucospilota</name>
    <name type="common">Black long sea cucumber</name>
    <name type="synonym">Mertensiothuria leucospilota</name>
    <dbReference type="NCBI Taxonomy" id="206669"/>
    <lineage>
        <taxon>Eukaryota</taxon>
        <taxon>Metazoa</taxon>
        <taxon>Echinodermata</taxon>
        <taxon>Eleutherozoa</taxon>
        <taxon>Echinozoa</taxon>
        <taxon>Holothuroidea</taxon>
        <taxon>Aspidochirotacea</taxon>
        <taxon>Aspidochirotida</taxon>
        <taxon>Holothuriidae</taxon>
        <taxon>Holothuria</taxon>
    </lineage>
</organism>
<accession>A0A9Q0YM40</accession>
<dbReference type="InterPro" id="IPR008606">
    <property type="entry name" value="EIF4EBP"/>
</dbReference>
<evidence type="ECO:0000256" key="3">
    <source>
        <dbReference type="ARBA" id="ARBA00023193"/>
    </source>
</evidence>
<evidence type="ECO:0000256" key="2">
    <source>
        <dbReference type="ARBA" id="ARBA00022845"/>
    </source>
</evidence>
<feature type="compositionally biased region" description="Polar residues" evidence="4">
    <location>
        <begin position="84"/>
        <end position="101"/>
    </location>
</feature>
<dbReference type="GO" id="GO:0005737">
    <property type="term" value="C:cytoplasm"/>
    <property type="evidence" value="ECO:0007669"/>
    <property type="project" value="TreeGrafter"/>
</dbReference>
<dbReference type="Proteomes" id="UP001152320">
    <property type="component" value="Chromosome 20"/>
</dbReference>
<protein>
    <submittedName>
        <fullName evidence="5">Eukaryotic translation initiation factor 4E-binding protein 1</fullName>
    </submittedName>
</protein>
<comment type="similarity">
    <text evidence="1">Belongs to the eIF4E-binding protein family.</text>
</comment>
<evidence type="ECO:0000313" key="6">
    <source>
        <dbReference type="Proteomes" id="UP001152320"/>
    </source>
</evidence>
<dbReference type="GO" id="GO:0003743">
    <property type="term" value="F:translation initiation factor activity"/>
    <property type="evidence" value="ECO:0007669"/>
    <property type="project" value="UniProtKB-KW"/>
</dbReference>
<reference evidence="5" key="1">
    <citation type="submission" date="2021-10" db="EMBL/GenBank/DDBJ databases">
        <title>Tropical sea cucumber genome reveals ecological adaptation and Cuvierian tubules defense mechanism.</title>
        <authorList>
            <person name="Chen T."/>
        </authorList>
    </citation>
    <scope>NUCLEOTIDE SEQUENCE</scope>
    <source>
        <strain evidence="5">Nanhai2018</strain>
        <tissue evidence="5">Muscle</tissue>
    </source>
</reference>
<dbReference type="OrthoDB" id="19729at2759"/>
<dbReference type="EMBL" id="JAIZAY010000020">
    <property type="protein sequence ID" value="KAJ8022647.1"/>
    <property type="molecule type" value="Genomic_DNA"/>
</dbReference>
<feature type="region of interest" description="Disordered" evidence="4">
    <location>
        <begin position="65"/>
        <end position="118"/>
    </location>
</feature>
<gene>
    <name evidence="5" type="ORF">HOLleu_37609</name>
</gene>
<name>A0A9Q0YM40_HOLLE</name>
<comment type="caution">
    <text evidence="5">The sequence shown here is derived from an EMBL/GenBank/DDBJ whole genome shotgun (WGS) entry which is preliminary data.</text>
</comment>
<dbReference type="Pfam" id="PF05456">
    <property type="entry name" value="eIF_4EBP"/>
    <property type="match status" value="1"/>
</dbReference>
<dbReference type="AlphaFoldDB" id="A0A9Q0YM40"/>
<feature type="compositionally biased region" description="Acidic residues" evidence="4">
    <location>
        <begin position="108"/>
        <end position="118"/>
    </location>
</feature>
<keyword evidence="3" id="KW-0652">Protein synthesis inhibitor</keyword>
<dbReference type="PANTHER" id="PTHR12669:SF12">
    <property type="entry name" value="EUKARYOTIC TRANSLATION INITIATION FACTOR 4E-BINDING PROTEIN"/>
    <property type="match status" value="1"/>
</dbReference>
<evidence type="ECO:0000313" key="5">
    <source>
        <dbReference type="EMBL" id="KAJ8022647.1"/>
    </source>
</evidence>
<keyword evidence="5" id="KW-0648">Protein biosynthesis</keyword>
<sequence length="118" mass="12808">MSVNATDVKASGSREIPSRRVLLKDASQLPSEYSTTPGGTMFSTTPGGTRIIYDRDFLLQVRESPLARTPPKNLPKIEGVTDVADSTTNGSIEQPKQNNNGKEGAIIEAEEPQFEMDI</sequence>
<proteinExistence type="inferred from homology"/>
<evidence type="ECO:0000256" key="4">
    <source>
        <dbReference type="SAM" id="MobiDB-lite"/>
    </source>
</evidence>
<keyword evidence="6" id="KW-1185">Reference proteome</keyword>
<keyword evidence="5" id="KW-0396">Initiation factor</keyword>